<dbReference type="Gene3D" id="3.40.50.1820">
    <property type="entry name" value="alpha/beta hydrolase"/>
    <property type="match status" value="1"/>
</dbReference>
<keyword evidence="5" id="KW-0443">Lipid metabolism</keyword>
<comment type="caution">
    <text evidence="8">The sequence shown here is derived from an EMBL/GenBank/DDBJ whole genome shotgun (WGS) entry which is preliminary data.</text>
</comment>
<evidence type="ECO:0000259" key="7">
    <source>
        <dbReference type="Pfam" id="PF00561"/>
    </source>
</evidence>
<proteinExistence type="inferred from homology"/>
<evidence type="ECO:0000256" key="5">
    <source>
        <dbReference type="ARBA" id="ARBA00023098"/>
    </source>
</evidence>
<evidence type="ECO:0000256" key="4">
    <source>
        <dbReference type="ARBA" id="ARBA00022963"/>
    </source>
</evidence>
<evidence type="ECO:0000313" key="8">
    <source>
        <dbReference type="EMBL" id="KAL3269092.1"/>
    </source>
</evidence>
<comment type="similarity">
    <text evidence="1">Belongs to the AB hydrolase superfamily. Lipase family.</text>
</comment>
<dbReference type="Pfam" id="PF00561">
    <property type="entry name" value="Abhydrolase_1"/>
    <property type="match status" value="1"/>
</dbReference>
<dbReference type="InterPro" id="IPR000073">
    <property type="entry name" value="AB_hydrolase_1"/>
</dbReference>
<gene>
    <name evidence="8" type="ORF">HHI36_008175</name>
</gene>
<accession>A0ABD2MSA1</accession>
<dbReference type="GO" id="GO:0016042">
    <property type="term" value="P:lipid catabolic process"/>
    <property type="evidence" value="ECO:0007669"/>
    <property type="project" value="UniProtKB-KW"/>
</dbReference>
<evidence type="ECO:0000313" key="9">
    <source>
        <dbReference type="Proteomes" id="UP001516400"/>
    </source>
</evidence>
<reference evidence="8 9" key="1">
    <citation type="journal article" date="2021" name="BMC Biol.">
        <title>Horizontally acquired antibacterial genes associated with adaptive radiation of ladybird beetles.</title>
        <authorList>
            <person name="Li H.S."/>
            <person name="Tang X.F."/>
            <person name="Huang Y.H."/>
            <person name="Xu Z.Y."/>
            <person name="Chen M.L."/>
            <person name="Du X.Y."/>
            <person name="Qiu B.Y."/>
            <person name="Chen P.T."/>
            <person name="Zhang W."/>
            <person name="Slipinski A."/>
            <person name="Escalona H.E."/>
            <person name="Waterhouse R.M."/>
            <person name="Zwick A."/>
            <person name="Pang H."/>
        </authorList>
    </citation>
    <scope>NUCLEOTIDE SEQUENCE [LARGE SCALE GENOMIC DNA]</scope>
    <source>
        <strain evidence="8">SYSU2018</strain>
    </source>
</reference>
<keyword evidence="6" id="KW-0325">Glycoprotein</keyword>
<dbReference type="GO" id="GO:0016787">
    <property type="term" value="F:hydrolase activity"/>
    <property type="evidence" value="ECO:0007669"/>
    <property type="project" value="UniProtKB-KW"/>
</dbReference>
<evidence type="ECO:0000256" key="3">
    <source>
        <dbReference type="ARBA" id="ARBA00022801"/>
    </source>
</evidence>
<dbReference type="InterPro" id="IPR029058">
    <property type="entry name" value="AB_hydrolase_fold"/>
</dbReference>
<organism evidence="8 9">
    <name type="scientific">Cryptolaemus montrouzieri</name>
    <dbReference type="NCBI Taxonomy" id="559131"/>
    <lineage>
        <taxon>Eukaryota</taxon>
        <taxon>Metazoa</taxon>
        <taxon>Ecdysozoa</taxon>
        <taxon>Arthropoda</taxon>
        <taxon>Hexapoda</taxon>
        <taxon>Insecta</taxon>
        <taxon>Pterygota</taxon>
        <taxon>Neoptera</taxon>
        <taxon>Endopterygota</taxon>
        <taxon>Coleoptera</taxon>
        <taxon>Polyphaga</taxon>
        <taxon>Cucujiformia</taxon>
        <taxon>Coccinelloidea</taxon>
        <taxon>Coccinellidae</taxon>
        <taxon>Scymninae</taxon>
        <taxon>Scymnini</taxon>
        <taxon>Cryptolaemus</taxon>
    </lineage>
</organism>
<protein>
    <recommendedName>
        <fullName evidence="7">AB hydrolase-1 domain-containing protein</fullName>
    </recommendedName>
</protein>
<dbReference type="PANTHER" id="PTHR11005">
    <property type="entry name" value="LYSOSOMAL ACID LIPASE-RELATED"/>
    <property type="match status" value="1"/>
</dbReference>
<sequence>MNSAFLMLKGKQSPAFQLVDYGLDVWLGNARGNDFSMKHRNLSNQDARFWDFSFHEMAVYDVPAAIDYIKDKTSQKSKISYVGHSMGSTISYIYSSIHPEHAKNNVDMLISIAPVVFLRYIKTWIALGSPLYNFLERETNNIGLHGTGQYPQIKRYLKNFCFRVPYMSFCQRFLHSIVGTSVEQIEPQVMPLFYRRYPASFSVKTLLHYMQEVTAGGRFQWYNYGEKENLLRYKSTQPPEYDLEKIKLPVYLIYGDKDLVSTENDVFKLFVKLKTQKCLKAYRADKGRVHFNHNDFLYSKHISEFNEFLANIIRNSTSLSDMDECK</sequence>
<feature type="domain" description="AB hydrolase-1" evidence="7">
    <location>
        <begin position="22"/>
        <end position="276"/>
    </location>
</feature>
<dbReference type="AlphaFoldDB" id="A0ABD2MSA1"/>
<dbReference type="EMBL" id="JABFTP020000021">
    <property type="protein sequence ID" value="KAL3269092.1"/>
    <property type="molecule type" value="Genomic_DNA"/>
</dbReference>
<dbReference type="FunFam" id="3.40.50.1820:FF:000057">
    <property type="entry name" value="Lipase"/>
    <property type="match status" value="1"/>
</dbReference>
<evidence type="ECO:0000256" key="1">
    <source>
        <dbReference type="ARBA" id="ARBA00010701"/>
    </source>
</evidence>
<keyword evidence="9" id="KW-1185">Reference proteome</keyword>
<dbReference type="Proteomes" id="UP001516400">
    <property type="component" value="Unassembled WGS sequence"/>
</dbReference>
<keyword evidence="2" id="KW-0732">Signal</keyword>
<evidence type="ECO:0000256" key="6">
    <source>
        <dbReference type="ARBA" id="ARBA00023180"/>
    </source>
</evidence>
<dbReference type="SUPFAM" id="SSF53474">
    <property type="entry name" value="alpha/beta-Hydrolases"/>
    <property type="match status" value="1"/>
</dbReference>
<evidence type="ECO:0000256" key="2">
    <source>
        <dbReference type="ARBA" id="ARBA00022729"/>
    </source>
</evidence>
<keyword evidence="3" id="KW-0378">Hydrolase</keyword>
<keyword evidence="4" id="KW-0442">Lipid degradation</keyword>
<name>A0ABD2MSA1_9CUCU</name>